<protein>
    <submittedName>
        <fullName evidence="2">Uncharacterized protein</fullName>
    </submittedName>
</protein>
<accession>A0A914KPT3</accession>
<sequence length="65" mass="7411">MYPALAQTILDVEKSQASDQKWMDVVQKSEYDAWIALLEAAVLEVVVDGHPNQLLHSLVFWFPKP</sequence>
<dbReference type="WBParaSite" id="Minc3s00070g03497">
    <property type="protein sequence ID" value="Minc3s00070g03497"/>
    <property type="gene ID" value="Minc3s00070g03497"/>
</dbReference>
<evidence type="ECO:0000313" key="2">
    <source>
        <dbReference type="WBParaSite" id="Minc3s00070g03497"/>
    </source>
</evidence>
<keyword evidence="1" id="KW-1185">Reference proteome</keyword>
<dbReference type="AlphaFoldDB" id="A0A914KPT3"/>
<evidence type="ECO:0000313" key="1">
    <source>
        <dbReference type="Proteomes" id="UP000887563"/>
    </source>
</evidence>
<proteinExistence type="predicted"/>
<dbReference type="Proteomes" id="UP000887563">
    <property type="component" value="Unplaced"/>
</dbReference>
<name>A0A914KPT3_MELIC</name>
<reference evidence="2" key="1">
    <citation type="submission" date="2022-11" db="UniProtKB">
        <authorList>
            <consortium name="WormBaseParasite"/>
        </authorList>
    </citation>
    <scope>IDENTIFICATION</scope>
</reference>
<organism evidence="1 2">
    <name type="scientific">Meloidogyne incognita</name>
    <name type="common">Southern root-knot nematode worm</name>
    <name type="synonym">Oxyuris incognita</name>
    <dbReference type="NCBI Taxonomy" id="6306"/>
    <lineage>
        <taxon>Eukaryota</taxon>
        <taxon>Metazoa</taxon>
        <taxon>Ecdysozoa</taxon>
        <taxon>Nematoda</taxon>
        <taxon>Chromadorea</taxon>
        <taxon>Rhabditida</taxon>
        <taxon>Tylenchina</taxon>
        <taxon>Tylenchomorpha</taxon>
        <taxon>Tylenchoidea</taxon>
        <taxon>Meloidogynidae</taxon>
        <taxon>Meloidogyninae</taxon>
        <taxon>Meloidogyne</taxon>
        <taxon>Meloidogyne incognita group</taxon>
    </lineage>
</organism>